<protein>
    <recommendedName>
        <fullName evidence="1">Glyoxalase/fosfomycin resistance/dioxygenase domain-containing protein</fullName>
    </recommendedName>
</protein>
<dbReference type="SUPFAM" id="SSF54593">
    <property type="entry name" value="Glyoxalase/Bleomycin resistance protein/Dihydroxybiphenyl dioxygenase"/>
    <property type="match status" value="1"/>
</dbReference>
<dbReference type="Proteomes" id="UP000272729">
    <property type="component" value="Unassembled WGS sequence"/>
</dbReference>
<dbReference type="EMBL" id="RBXR01000001">
    <property type="protein sequence ID" value="RKT73079.1"/>
    <property type="molecule type" value="Genomic_DNA"/>
</dbReference>
<dbReference type="InterPro" id="IPR004360">
    <property type="entry name" value="Glyas_Fos-R_dOase_dom"/>
</dbReference>
<comment type="caution">
    <text evidence="2">The sequence shown here is derived from an EMBL/GenBank/DDBJ whole genome shotgun (WGS) entry which is preliminary data.</text>
</comment>
<dbReference type="Pfam" id="PF00903">
    <property type="entry name" value="Glyoxalase"/>
    <property type="match status" value="1"/>
</dbReference>
<accession>A0A495XH68</accession>
<evidence type="ECO:0000313" key="3">
    <source>
        <dbReference type="Proteomes" id="UP000272729"/>
    </source>
</evidence>
<proteinExistence type="predicted"/>
<sequence length="141" mass="15699">MTLWRRDPDSSTRTAPRVYIRAFVPPGGLADAIGFYERLQDVEVDLRFDYPEKGLSLATVGAFLLIEGDAETTTPYRATHGTLLVNDVTTYLTRLEAEGATITDPPVDVPTGVGFTARHPDGTVVEYVHHRPQPHERYEKS</sequence>
<dbReference type="InterPro" id="IPR029068">
    <property type="entry name" value="Glyas_Bleomycin-R_OHBP_Dase"/>
</dbReference>
<feature type="domain" description="Glyoxalase/fosfomycin resistance/dioxygenase" evidence="1">
    <location>
        <begin position="29"/>
        <end position="127"/>
    </location>
</feature>
<name>A0A495XH68_9PSEU</name>
<dbReference type="OrthoDB" id="1492945at2"/>
<dbReference type="RefSeq" id="WP_121226590.1">
    <property type="nucleotide sequence ID" value="NZ_JBIUBA010000028.1"/>
</dbReference>
<evidence type="ECO:0000313" key="2">
    <source>
        <dbReference type="EMBL" id="RKT73079.1"/>
    </source>
</evidence>
<evidence type="ECO:0000259" key="1">
    <source>
        <dbReference type="Pfam" id="PF00903"/>
    </source>
</evidence>
<dbReference type="Gene3D" id="3.10.180.10">
    <property type="entry name" value="2,3-Dihydroxybiphenyl 1,2-Dioxygenase, domain 1"/>
    <property type="match status" value="1"/>
</dbReference>
<organism evidence="2 3">
    <name type="scientific">Saccharothrix variisporea</name>
    <dbReference type="NCBI Taxonomy" id="543527"/>
    <lineage>
        <taxon>Bacteria</taxon>
        <taxon>Bacillati</taxon>
        <taxon>Actinomycetota</taxon>
        <taxon>Actinomycetes</taxon>
        <taxon>Pseudonocardiales</taxon>
        <taxon>Pseudonocardiaceae</taxon>
        <taxon>Saccharothrix</taxon>
    </lineage>
</organism>
<reference evidence="2 3" key="1">
    <citation type="submission" date="2018-10" db="EMBL/GenBank/DDBJ databases">
        <title>Sequencing the genomes of 1000 actinobacteria strains.</title>
        <authorList>
            <person name="Klenk H.-P."/>
        </authorList>
    </citation>
    <scope>NUCLEOTIDE SEQUENCE [LARGE SCALE GENOMIC DNA]</scope>
    <source>
        <strain evidence="2 3">DSM 43911</strain>
    </source>
</reference>
<gene>
    <name evidence="2" type="ORF">DFJ66_6406</name>
</gene>
<dbReference type="AlphaFoldDB" id="A0A495XH68"/>
<keyword evidence="3" id="KW-1185">Reference proteome</keyword>